<keyword evidence="4" id="KW-1185">Reference proteome</keyword>
<dbReference type="AlphaFoldDB" id="A0A178FNY2"/>
<dbReference type="EMBL" id="LHPN01000003">
    <property type="protein sequence ID" value="OAL73207.1"/>
    <property type="molecule type" value="Genomic_DNA"/>
</dbReference>
<feature type="region of interest" description="Disordered" evidence="1">
    <location>
        <begin position="55"/>
        <end position="78"/>
    </location>
</feature>
<dbReference type="Proteomes" id="UP000243519">
    <property type="component" value="Unassembled WGS sequence"/>
</dbReference>
<keyword evidence="2" id="KW-0472">Membrane</keyword>
<keyword evidence="2" id="KW-1133">Transmembrane helix</keyword>
<accession>A0A178FNY2</accession>
<dbReference type="Pfam" id="PF11913">
    <property type="entry name" value="DUF3431"/>
    <property type="match status" value="1"/>
</dbReference>
<protein>
    <submittedName>
        <fullName evidence="3">Uncharacterized protein</fullName>
    </submittedName>
</protein>
<evidence type="ECO:0000313" key="3">
    <source>
        <dbReference type="EMBL" id="OAL73207.1"/>
    </source>
</evidence>
<evidence type="ECO:0000256" key="2">
    <source>
        <dbReference type="SAM" id="Phobius"/>
    </source>
</evidence>
<evidence type="ECO:0000256" key="1">
    <source>
        <dbReference type="SAM" id="MobiDB-lite"/>
    </source>
</evidence>
<dbReference type="InterPro" id="IPR021838">
    <property type="entry name" value="DUF3431"/>
</dbReference>
<feature type="transmembrane region" description="Helical" evidence="2">
    <location>
        <begin position="16"/>
        <end position="36"/>
    </location>
</feature>
<keyword evidence="2" id="KW-0812">Transmembrane</keyword>
<feature type="compositionally biased region" description="Polar residues" evidence="1">
    <location>
        <begin position="57"/>
        <end position="71"/>
    </location>
</feature>
<dbReference type="PANTHER" id="PTHR37490">
    <property type="entry name" value="EXPRESSED PROTEIN"/>
    <property type="match status" value="1"/>
</dbReference>
<dbReference type="PANTHER" id="PTHR37490:SF3">
    <property type="entry name" value="DUF3431 DOMAIN CONTAINING PROTEIN"/>
    <property type="match status" value="1"/>
</dbReference>
<dbReference type="OrthoDB" id="426718at2759"/>
<sequence length="352" mass="40298">MRRNSIVPIRWPCRRIHLLFAFLVTTVIYFCILHLVPSSIPLKFGSYSVWSDGGSGRDSNNQNHESGSSGAEPSIPPAEHDDNIVEMVVASMKRENVTWLHEYLTQWKKNIYVVDDPEAELTVPENKGREAMVFLTYIIDRYDSLPANIFFHHAERFQWHNDNPDYDALTLLQNFRLSYLKKEGYVNLRCDWSLGCPSAIRPFIDATQVSPGEGLTCKHIYKQAFEELFPGASVPDTVGVGCCSQFAVRKETIRRHSKADYMRYRQWLIDSEHDDGLSGRVLEYAWHLIFGKEAVHCPNAGMCYCEAYGLCDMDCNVARCVGQYTLPKYSTLPNGWPKVGWNGEDRHWSGPE</sequence>
<organism evidence="3 4">
    <name type="scientific">Trichophyton violaceum</name>
    <dbReference type="NCBI Taxonomy" id="34388"/>
    <lineage>
        <taxon>Eukaryota</taxon>
        <taxon>Fungi</taxon>
        <taxon>Dikarya</taxon>
        <taxon>Ascomycota</taxon>
        <taxon>Pezizomycotina</taxon>
        <taxon>Eurotiomycetes</taxon>
        <taxon>Eurotiomycetidae</taxon>
        <taxon>Onygenales</taxon>
        <taxon>Arthrodermataceae</taxon>
        <taxon>Trichophyton</taxon>
    </lineage>
</organism>
<proteinExistence type="predicted"/>
<evidence type="ECO:0000313" key="4">
    <source>
        <dbReference type="Proteomes" id="UP000243519"/>
    </source>
</evidence>
<comment type="caution">
    <text evidence="3">The sequence shown here is derived from an EMBL/GenBank/DDBJ whole genome shotgun (WGS) entry which is preliminary data.</text>
</comment>
<reference evidence="3 4" key="1">
    <citation type="submission" date="2016-05" db="EMBL/GenBank/DDBJ databases">
        <title>Genome sequencing of Trichophyton violaceum CMCC(F)T3l isolated from hair.</title>
        <authorList>
            <person name="Zhan P."/>
            <person name="Tao Y."/>
            <person name="Liu W."/>
        </authorList>
    </citation>
    <scope>NUCLEOTIDE SEQUENCE [LARGE SCALE GENOMIC DNA]</scope>
    <source>
        <strain evidence="4">CMCC(F)T3l</strain>
    </source>
</reference>
<name>A0A178FNY2_TRIVO</name>
<gene>
    <name evidence="3" type="ORF">A7D00_2980</name>
</gene>